<evidence type="ECO:0000313" key="1">
    <source>
        <dbReference type="EMBL" id="DAD98908.1"/>
    </source>
</evidence>
<dbReference type="EMBL" id="BK015270">
    <property type="protein sequence ID" value="DAD98908.1"/>
    <property type="molecule type" value="Genomic_DNA"/>
</dbReference>
<organism evidence="1">
    <name type="scientific">Myoviridae sp. ct3hC12</name>
    <dbReference type="NCBI Taxonomy" id="2825026"/>
    <lineage>
        <taxon>Viruses</taxon>
        <taxon>Duplodnaviria</taxon>
        <taxon>Heunggongvirae</taxon>
        <taxon>Uroviricota</taxon>
        <taxon>Caudoviricetes</taxon>
    </lineage>
</organism>
<proteinExistence type="predicted"/>
<dbReference type="SUPFAM" id="SSF56563">
    <property type="entry name" value="Major capsid protein gp5"/>
    <property type="match status" value="1"/>
</dbReference>
<accession>A0A8S5NX02</accession>
<sequence length="333" mass="35909">MAFENITLEKGMYGVPGKNFTQVLEELDGSQNYAGTPFAGLDAYQRQLKRFGIRVSGANCDTVEKFFTSSQSAALFPEYVARAVRQGMEMASSLPDIAATVTKIDTLDYRTVQTATASDQKIEDPVAEGAAIPETVIKTAGSLVTLHKRGRLIVSSYEALRHHRLDLFTVILRQIGAYIARRQMKDAVDVLLNGDGTNTGITVTALTAAPTYNDLVTLWGKLSDYNFNTILAGTTALQALLKITEFKDAQASLNIKGAGKLITPLGATLIHVPSMDAKKIIALDKNCALEMVQAGDVLTDYDKLIDRQMERAAVSAVAGFAQIYGGAAQGLSY</sequence>
<protein>
    <submittedName>
        <fullName evidence="1">Major capsid protein</fullName>
    </submittedName>
</protein>
<dbReference type="Pfam" id="PF25209">
    <property type="entry name" value="Phage_capsid_4"/>
    <property type="match status" value="1"/>
</dbReference>
<reference evidence="1" key="1">
    <citation type="journal article" date="2021" name="Proc. Natl. Acad. Sci. U.S.A.">
        <title>A Catalog of Tens of Thousands of Viruses from Human Metagenomes Reveals Hidden Associations with Chronic Diseases.</title>
        <authorList>
            <person name="Tisza M.J."/>
            <person name="Buck C.B."/>
        </authorList>
    </citation>
    <scope>NUCLEOTIDE SEQUENCE</scope>
    <source>
        <strain evidence="1">Ct3hC12</strain>
    </source>
</reference>
<name>A0A8S5NX02_9CAUD</name>